<dbReference type="SUPFAM" id="SSF51338">
    <property type="entry name" value="Composite domain of metallo-dependent hydrolases"/>
    <property type="match status" value="1"/>
</dbReference>
<evidence type="ECO:0000313" key="14">
    <source>
        <dbReference type="EMBL" id="PIK37027.1"/>
    </source>
</evidence>
<evidence type="ECO:0000256" key="2">
    <source>
        <dbReference type="ARBA" id="ARBA00001965"/>
    </source>
</evidence>
<accession>A0A2G8JMR5</accession>
<dbReference type="Proteomes" id="UP000230750">
    <property type="component" value="Unassembled WGS sequence"/>
</dbReference>
<keyword evidence="7" id="KW-0963">Cytoplasm</keyword>
<dbReference type="PANTHER" id="PTHR42752:SF1">
    <property type="entry name" value="IMIDAZOLONEPROPIONASE-RELATED"/>
    <property type="match status" value="1"/>
</dbReference>
<dbReference type="NCBIfam" id="TIGR01224">
    <property type="entry name" value="hutI"/>
    <property type="match status" value="1"/>
</dbReference>
<evidence type="ECO:0000256" key="10">
    <source>
        <dbReference type="ARBA" id="ARBA00022808"/>
    </source>
</evidence>
<dbReference type="PANTHER" id="PTHR42752">
    <property type="entry name" value="IMIDAZOLONEPROPIONASE"/>
    <property type="match status" value="1"/>
</dbReference>
<proteinExistence type="inferred from homology"/>
<dbReference type="GO" id="GO:0050480">
    <property type="term" value="F:imidazolonepropionase activity"/>
    <property type="evidence" value="ECO:0007669"/>
    <property type="project" value="UniProtKB-EC"/>
</dbReference>
<dbReference type="EMBL" id="MRZV01001573">
    <property type="protein sequence ID" value="PIK37027.1"/>
    <property type="molecule type" value="Genomic_DNA"/>
</dbReference>
<dbReference type="OrthoDB" id="194468at2759"/>
<evidence type="ECO:0000256" key="6">
    <source>
        <dbReference type="ARBA" id="ARBA00013406"/>
    </source>
</evidence>
<evidence type="ECO:0000256" key="12">
    <source>
        <dbReference type="ARBA" id="ARBA00023004"/>
    </source>
</evidence>
<keyword evidence="9" id="KW-0378">Hydrolase</keyword>
<evidence type="ECO:0000256" key="8">
    <source>
        <dbReference type="ARBA" id="ARBA00022723"/>
    </source>
</evidence>
<dbReference type="Gene3D" id="2.30.40.10">
    <property type="entry name" value="Urease, subunit C, domain 1"/>
    <property type="match status" value="1"/>
</dbReference>
<keyword evidence="15" id="KW-1185">Reference proteome</keyword>
<dbReference type="EC" id="3.5.2.7" evidence="5"/>
<evidence type="ECO:0000256" key="11">
    <source>
        <dbReference type="ARBA" id="ARBA00022833"/>
    </source>
</evidence>
<dbReference type="AlphaFoldDB" id="A0A2G8JMR5"/>
<dbReference type="InterPro" id="IPR032466">
    <property type="entry name" value="Metal_Hydrolase"/>
</dbReference>
<keyword evidence="12" id="KW-0408">Iron</keyword>
<dbReference type="GO" id="GO:0046872">
    <property type="term" value="F:metal ion binding"/>
    <property type="evidence" value="ECO:0007669"/>
    <property type="project" value="UniProtKB-KW"/>
</dbReference>
<comment type="pathway">
    <text evidence="3">Amino-acid degradation; L-histidine degradation into L-glutamate; N-formimidoyl-L-glutamate from L-histidine: step 3/3.</text>
</comment>
<dbReference type="STRING" id="307972.A0A2G8JMR5"/>
<keyword evidence="11" id="KW-0862">Zinc</keyword>
<evidence type="ECO:0000256" key="7">
    <source>
        <dbReference type="ARBA" id="ARBA00022490"/>
    </source>
</evidence>
<comment type="caution">
    <text evidence="14">The sequence shown here is derived from an EMBL/GenBank/DDBJ whole genome shotgun (WGS) entry which is preliminary data.</text>
</comment>
<protein>
    <recommendedName>
        <fullName evidence="6">Probable imidazolonepropionase</fullName>
        <ecNumber evidence="5">3.5.2.7</ecNumber>
    </recommendedName>
</protein>
<sequence length="417" mass="45081">MEKHFRLLVKNAKQVVQVCSKGERILTGAGMKKLSILNESNKDGISIVINREGNITAIDHHLVVMRDFGSYTFDQEIDATGKCILPGLIDGHTHPVWAGDRVHEFAMKLGGASYEEIHAAGGGIHFTTGKTQEASEDELLASFKDRLQSMIRYGTTTVECKSGYGLDTENELKMLRVLERARKEVPIEISSTFCGAHAVPKGKTAEDATKDVLENQLPAVLDLNKTGDLHVENIDVFCEKGVFNREQTEQILKAGVNGGLAINFHGDELTDLGSGELGASLKARAISHLEKVNDRGIEAMAKAGSIAVILPTTAYILRLVPPPVRKMIDAGVPIALGTDFNPNAFCLSMVLTMHLACVIMRMSMEESLVAATINAAASVGRAETHGSLEVGKIGDLIVADITRILEKCLKGKIKIDT</sequence>
<comment type="cofactor">
    <cofactor evidence="2">
        <name>Fe(3+)</name>
        <dbReference type="ChEBI" id="CHEBI:29034"/>
    </cofactor>
</comment>
<dbReference type="GO" id="GO:0019556">
    <property type="term" value="P:L-histidine catabolic process to glutamate and formamide"/>
    <property type="evidence" value="ECO:0007669"/>
    <property type="project" value="InterPro"/>
</dbReference>
<dbReference type="GO" id="GO:0005737">
    <property type="term" value="C:cytoplasm"/>
    <property type="evidence" value="ECO:0007669"/>
    <property type="project" value="InterPro"/>
</dbReference>
<evidence type="ECO:0000256" key="3">
    <source>
        <dbReference type="ARBA" id="ARBA00004758"/>
    </source>
</evidence>
<organism evidence="14 15">
    <name type="scientific">Stichopus japonicus</name>
    <name type="common">Sea cucumber</name>
    <dbReference type="NCBI Taxonomy" id="307972"/>
    <lineage>
        <taxon>Eukaryota</taxon>
        <taxon>Metazoa</taxon>
        <taxon>Echinodermata</taxon>
        <taxon>Eleutherozoa</taxon>
        <taxon>Echinozoa</taxon>
        <taxon>Holothuroidea</taxon>
        <taxon>Aspidochirotacea</taxon>
        <taxon>Aspidochirotida</taxon>
        <taxon>Stichopodidae</taxon>
        <taxon>Apostichopus</taxon>
    </lineage>
</organism>
<comment type="catalytic activity">
    <reaction evidence="1">
        <text>4-imidazolone-5-propanoate + H2O = N-formimidoyl-L-glutamate</text>
        <dbReference type="Rhea" id="RHEA:23660"/>
        <dbReference type="ChEBI" id="CHEBI:15377"/>
        <dbReference type="ChEBI" id="CHEBI:58928"/>
        <dbReference type="ChEBI" id="CHEBI:77893"/>
        <dbReference type="EC" id="3.5.2.7"/>
    </reaction>
</comment>
<reference evidence="14 15" key="1">
    <citation type="journal article" date="2017" name="PLoS Biol.">
        <title>The sea cucumber genome provides insights into morphological evolution and visceral regeneration.</title>
        <authorList>
            <person name="Zhang X."/>
            <person name="Sun L."/>
            <person name="Yuan J."/>
            <person name="Sun Y."/>
            <person name="Gao Y."/>
            <person name="Zhang L."/>
            <person name="Li S."/>
            <person name="Dai H."/>
            <person name="Hamel J.F."/>
            <person name="Liu C."/>
            <person name="Yu Y."/>
            <person name="Liu S."/>
            <person name="Lin W."/>
            <person name="Guo K."/>
            <person name="Jin S."/>
            <person name="Xu P."/>
            <person name="Storey K.B."/>
            <person name="Huan P."/>
            <person name="Zhang T."/>
            <person name="Zhou Y."/>
            <person name="Zhang J."/>
            <person name="Lin C."/>
            <person name="Li X."/>
            <person name="Xing L."/>
            <person name="Huo D."/>
            <person name="Sun M."/>
            <person name="Wang L."/>
            <person name="Mercier A."/>
            <person name="Li F."/>
            <person name="Yang H."/>
            <person name="Xiang J."/>
        </authorList>
    </citation>
    <scope>NUCLEOTIDE SEQUENCE [LARGE SCALE GENOMIC DNA]</scope>
    <source>
        <strain evidence="14">Shaxun</strain>
        <tissue evidence="14">Muscle</tissue>
    </source>
</reference>
<dbReference type="InterPro" id="IPR005920">
    <property type="entry name" value="HutI"/>
</dbReference>
<evidence type="ECO:0000256" key="1">
    <source>
        <dbReference type="ARBA" id="ARBA00000853"/>
    </source>
</evidence>
<evidence type="ECO:0000256" key="4">
    <source>
        <dbReference type="ARBA" id="ARBA00008002"/>
    </source>
</evidence>
<dbReference type="FunFam" id="3.20.20.140:FF:000007">
    <property type="entry name" value="Imidazolonepropionase"/>
    <property type="match status" value="1"/>
</dbReference>
<keyword evidence="10" id="KW-0369">Histidine metabolism</keyword>
<dbReference type="InterPro" id="IPR011059">
    <property type="entry name" value="Metal-dep_hydrolase_composite"/>
</dbReference>
<keyword evidence="8" id="KW-0479">Metal-binding</keyword>
<evidence type="ECO:0000256" key="5">
    <source>
        <dbReference type="ARBA" id="ARBA00012864"/>
    </source>
</evidence>
<dbReference type="SUPFAM" id="SSF51556">
    <property type="entry name" value="Metallo-dependent hydrolases"/>
    <property type="match status" value="1"/>
</dbReference>
<evidence type="ECO:0000256" key="9">
    <source>
        <dbReference type="ARBA" id="ARBA00022801"/>
    </source>
</evidence>
<feature type="domain" description="Amidohydrolase 3" evidence="13">
    <location>
        <begin position="130"/>
        <end position="401"/>
    </location>
</feature>
<dbReference type="CDD" id="cd01296">
    <property type="entry name" value="Imidazolone-5PH"/>
    <property type="match status" value="1"/>
</dbReference>
<name>A0A2G8JMR5_STIJA</name>
<gene>
    <name evidence="14" type="ORF">BSL78_26143</name>
</gene>
<evidence type="ECO:0000313" key="15">
    <source>
        <dbReference type="Proteomes" id="UP000230750"/>
    </source>
</evidence>
<dbReference type="Gene3D" id="3.20.20.140">
    <property type="entry name" value="Metal-dependent hydrolases"/>
    <property type="match status" value="1"/>
</dbReference>
<dbReference type="InterPro" id="IPR013108">
    <property type="entry name" value="Amidohydro_3"/>
</dbReference>
<comment type="similarity">
    <text evidence="4">Belongs to the metallo-dependent hydrolases superfamily. HutI family.</text>
</comment>
<evidence type="ECO:0000259" key="13">
    <source>
        <dbReference type="Pfam" id="PF07969"/>
    </source>
</evidence>
<dbReference type="Pfam" id="PF07969">
    <property type="entry name" value="Amidohydro_3"/>
    <property type="match status" value="1"/>
</dbReference>